<proteinExistence type="predicted"/>
<dbReference type="RefSeq" id="WP_343335656.1">
    <property type="nucleotide sequence ID" value="NZ_JAPOHD010000068.1"/>
</dbReference>
<feature type="domain" description="Peptidase S9 prolyl oligopeptidase catalytic" evidence="1">
    <location>
        <begin position="116"/>
        <end position="249"/>
    </location>
</feature>
<name>A0A9X3JA23_9BACT</name>
<dbReference type="Pfam" id="PF00326">
    <property type="entry name" value="Peptidase_S9"/>
    <property type="match status" value="1"/>
</dbReference>
<reference evidence="2" key="1">
    <citation type="submission" date="2022-11" db="EMBL/GenBank/DDBJ databases">
        <title>Marilongibacter aestuarii gen. nov., sp. nov., isolated from tidal flat sediment.</title>
        <authorList>
            <person name="Jiayan W."/>
        </authorList>
    </citation>
    <scope>NUCLEOTIDE SEQUENCE</scope>
    <source>
        <strain evidence="2">Z1-6</strain>
    </source>
</reference>
<accession>A0A9X3JA23</accession>
<dbReference type="Proteomes" id="UP001145087">
    <property type="component" value="Unassembled WGS sequence"/>
</dbReference>
<dbReference type="AlphaFoldDB" id="A0A9X3JA23"/>
<sequence>MQKSIHIIGLFIAILFFVINDARAQNNTFGAYTMEEFDFQGRAAKIVFPEKANEARNWIWRARFWGHEPQADQALLDKGYHVVYVDVAGLFGNPEAVTIWNNFYDFVREKYDLNPKTVLEGMSRGGLIIYNWAAQNTDKVSCIYADAPVCDIKSWPGGLYKGKGSRVDWESCLKAYDLDEKSVKRFRGIPIYTSRKVAKANIPVMHICGDADDVVPLEENTKKLEKQFKKTGGEMELIVKKGIGHHPHSLKDPKPIVDFIVKNSAD</sequence>
<gene>
    <name evidence="2" type="ORF">OU798_23470</name>
</gene>
<protein>
    <submittedName>
        <fullName evidence="2">Prolyl oligopeptidase family serine peptidase</fullName>
    </submittedName>
</protein>
<dbReference type="InterPro" id="IPR029058">
    <property type="entry name" value="AB_hydrolase_fold"/>
</dbReference>
<evidence type="ECO:0000313" key="3">
    <source>
        <dbReference type="Proteomes" id="UP001145087"/>
    </source>
</evidence>
<comment type="caution">
    <text evidence="2">The sequence shown here is derived from an EMBL/GenBank/DDBJ whole genome shotgun (WGS) entry which is preliminary data.</text>
</comment>
<dbReference type="Gene3D" id="3.40.50.1820">
    <property type="entry name" value="alpha/beta hydrolase"/>
    <property type="match status" value="1"/>
</dbReference>
<organism evidence="2 3">
    <name type="scientific">Draconibacterium aestuarii</name>
    <dbReference type="NCBI Taxonomy" id="2998507"/>
    <lineage>
        <taxon>Bacteria</taxon>
        <taxon>Pseudomonadati</taxon>
        <taxon>Bacteroidota</taxon>
        <taxon>Bacteroidia</taxon>
        <taxon>Marinilabiliales</taxon>
        <taxon>Prolixibacteraceae</taxon>
        <taxon>Draconibacterium</taxon>
    </lineage>
</organism>
<keyword evidence="3" id="KW-1185">Reference proteome</keyword>
<evidence type="ECO:0000259" key="1">
    <source>
        <dbReference type="Pfam" id="PF00326"/>
    </source>
</evidence>
<evidence type="ECO:0000313" key="2">
    <source>
        <dbReference type="EMBL" id="MCY1723330.1"/>
    </source>
</evidence>
<dbReference type="GO" id="GO:0008236">
    <property type="term" value="F:serine-type peptidase activity"/>
    <property type="evidence" value="ECO:0007669"/>
    <property type="project" value="InterPro"/>
</dbReference>
<dbReference type="InterPro" id="IPR001375">
    <property type="entry name" value="Peptidase_S9_cat"/>
</dbReference>
<dbReference type="EMBL" id="JAPOHD010000068">
    <property type="protein sequence ID" value="MCY1723330.1"/>
    <property type="molecule type" value="Genomic_DNA"/>
</dbReference>
<dbReference type="GO" id="GO:0006508">
    <property type="term" value="P:proteolysis"/>
    <property type="evidence" value="ECO:0007669"/>
    <property type="project" value="InterPro"/>
</dbReference>
<dbReference type="SUPFAM" id="SSF53474">
    <property type="entry name" value="alpha/beta-Hydrolases"/>
    <property type="match status" value="1"/>
</dbReference>